<dbReference type="Proteomes" id="UP001153269">
    <property type="component" value="Unassembled WGS sequence"/>
</dbReference>
<dbReference type="PANTHER" id="PTHR45784:SF5">
    <property type="entry name" value="C-TYPE LECTIN DOMAIN FAMILY 20 MEMBER A-RELATED"/>
    <property type="match status" value="1"/>
</dbReference>
<feature type="domain" description="C-type lectin" evidence="1">
    <location>
        <begin position="169"/>
        <end position="276"/>
    </location>
</feature>
<dbReference type="Pfam" id="PF00059">
    <property type="entry name" value="Lectin_C"/>
    <property type="match status" value="3"/>
</dbReference>
<dbReference type="PROSITE" id="PS50041">
    <property type="entry name" value="C_TYPE_LECTIN_2"/>
    <property type="match status" value="3"/>
</dbReference>
<comment type="caution">
    <text evidence="2">The sequence shown here is derived from an EMBL/GenBank/DDBJ whole genome shotgun (WGS) entry which is preliminary data.</text>
</comment>
<dbReference type="InterPro" id="IPR001304">
    <property type="entry name" value="C-type_lectin-like"/>
</dbReference>
<sequence>MFLLCQLEAGGRSSSSRSSLETSRISVIVMMKSGLSGPFLLLLLCTPAESGLGEVLRKRYDYYKDNHRNWQEAQSHCRGQYNRDLAIMYSQADTEGLNINEYFSWIGLFRQSQNNWQWANRAGFPSRPWAQDEPDECDRCGFVTTADTSRFHATACGLYYFFICHVAHTGHYHYKFELKSKTWQEAQTYCRDVYSDTSNLQKASDLDDVELPEDFPVWTGLHRDAEGAWKWTRGLSEYRGWSDAEPGNNNDCASISSLSKKMSATDCNLRYPVLCYWDNLVLVNESKTWEEALEHCSALGNHDLVSVQPGSEHSYMMKRVIEAHTDEVWTGLRFLAGEWLWVNGADLQYTDLPACPLEQQHCGTLSKQGDVKIRNCSETRNFLCYFY</sequence>
<dbReference type="EMBL" id="CADEAL010004420">
    <property type="protein sequence ID" value="CAB1459156.1"/>
    <property type="molecule type" value="Genomic_DNA"/>
</dbReference>
<feature type="domain" description="C-type lectin" evidence="1">
    <location>
        <begin position="271"/>
        <end position="385"/>
    </location>
</feature>
<organism evidence="2 3">
    <name type="scientific">Pleuronectes platessa</name>
    <name type="common">European plaice</name>
    <dbReference type="NCBI Taxonomy" id="8262"/>
    <lineage>
        <taxon>Eukaryota</taxon>
        <taxon>Metazoa</taxon>
        <taxon>Chordata</taxon>
        <taxon>Craniata</taxon>
        <taxon>Vertebrata</taxon>
        <taxon>Euteleostomi</taxon>
        <taxon>Actinopterygii</taxon>
        <taxon>Neopterygii</taxon>
        <taxon>Teleostei</taxon>
        <taxon>Neoteleostei</taxon>
        <taxon>Acanthomorphata</taxon>
        <taxon>Carangaria</taxon>
        <taxon>Pleuronectiformes</taxon>
        <taxon>Pleuronectoidei</taxon>
        <taxon>Pleuronectidae</taxon>
        <taxon>Pleuronectes</taxon>
    </lineage>
</organism>
<dbReference type="InterPro" id="IPR016186">
    <property type="entry name" value="C-type_lectin-like/link_sf"/>
</dbReference>
<dbReference type="PANTHER" id="PTHR45784">
    <property type="entry name" value="C-TYPE LECTIN DOMAIN FAMILY 20 MEMBER A-RELATED"/>
    <property type="match status" value="1"/>
</dbReference>
<keyword evidence="3" id="KW-1185">Reference proteome</keyword>
<evidence type="ECO:0000259" key="1">
    <source>
        <dbReference type="PROSITE" id="PS50041"/>
    </source>
</evidence>
<gene>
    <name evidence="2" type="ORF">PLEPLA_LOCUS46992</name>
</gene>
<protein>
    <recommendedName>
        <fullName evidence="1">C-type lectin domain-containing protein</fullName>
    </recommendedName>
</protein>
<dbReference type="SMART" id="SM00034">
    <property type="entry name" value="CLECT"/>
    <property type="match status" value="3"/>
</dbReference>
<reference evidence="2" key="1">
    <citation type="submission" date="2020-03" db="EMBL/GenBank/DDBJ databases">
        <authorList>
            <person name="Weist P."/>
        </authorList>
    </citation>
    <scope>NUCLEOTIDE SEQUENCE</scope>
</reference>
<proteinExistence type="predicted"/>
<feature type="domain" description="C-type lectin" evidence="1">
    <location>
        <begin position="60"/>
        <end position="165"/>
    </location>
</feature>
<dbReference type="SUPFAM" id="SSF56436">
    <property type="entry name" value="C-type lectin-like"/>
    <property type="match status" value="3"/>
</dbReference>
<dbReference type="InterPro" id="IPR016187">
    <property type="entry name" value="CTDL_fold"/>
</dbReference>
<dbReference type="AlphaFoldDB" id="A0A9N7VVP9"/>
<evidence type="ECO:0000313" key="3">
    <source>
        <dbReference type="Proteomes" id="UP001153269"/>
    </source>
</evidence>
<accession>A0A9N7VVP9</accession>
<dbReference type="Gene3D" id="3.10.100.10">
    <property type="entry name" value="Mannose-Binding Protein A, subunit A"/>
    <property type="match status" value="3"/>
</dbReference>
<name>A0A9N7VVP9_PLEPL</name>
<evidence type="ECO:0000313" key="2">
    <source>
        <dbReference type="EMBL" id="CAB1459156.1"/>
    </source>
</evidence>